<feature type="region of interest" description="Disordered" evidence="1">
    <location>
        <begin position="45"/>
        <end position="64"/>
    </location>
</feature>
<evidence type="ECO:0008006" key="4">
    <source>
        <dbReference type="Google" id="ProtNLM"/>
    </source>
</evidence>
<dbReference type="OrthoDB" id="4773741at2759"/>
<keyword evidence="3" id="KW-1185">Reference proteome</keyword>
<reference evidence="3" key="1">
    <citation type="submission" date="2019-06" db="EMBL/GenBank/DDBJ databases">
        <title>Draft genome sequence of the griseofulvin-producing fungus Xylaria cubensis strain G536.</title>
        <authorList>
            <person name="Mead M.E."/>
            <person name="Raja H.A."/>
            <person name="Steenwyk J.L."/>
            <person name="Knowles S.L."/>
            <person name="Oberlies N.H."/>
            <person name="Rokas A."/>
        </authorList>
    </citation>
    <scope>NUCLEOTIDE SEQUENCE [LARGE SCALE GENOMIC DNA]</scope>
    <source>
        <strain evidence="3">G536</strain>
    </source>
</reference>
<evidence type="ECO:0000313" key="2">
    <source>
        <dbReference type="EMBL" id="TRX93697.1"/>
    </source>
</evidence>
<comment type="caution">
    <text evidence="2">The sequence shown here is derived from an EMBL/GenBank/DDBJ whole genome shotgun (WGS) entry which is preliminary data.</text>
</comment>
<organism evidence="2 3">
    <name type="scientific">Xylaria flabelliformis</name>
    <dbReference type="NCBI Taxonomy" id="2512241"/>
    <lineage>
        <taxon>Eukaryota</taxon>
        <taxon>Fungi</taxon>
        <taxon>Dikarya</taxon>
        <taxon>Ascomycota</taxon>
        <taxon>Pezizomycotina</taxon>
        <taxon>Sordariomycetes</taxon>
        <taxon>Xylariomycetidae</taxon>
        <taxon>Xylariales</taxon>
        <taxon>Xylariaceae</taxon>
        <taxon>Xylaria</taxon>
    </lineage>
</organism>
<dbReference type="Proteomes" id="UP000319160">
    <property type="component" value="Unassembled WGS sequence"/>
</dbReference>
<gene>
    <name evidence="2" type="ORF">FHL15_005373</name>
</gene>
<protein>
    <recommendedName>
        <fullName evidence="4">BTB domain-containing protein</fullName>
    </recommendedName>
</protein>
<dbReference type="AlphaFoldDB" id="A0A553I0H1"/>
<accession>A0A553I0H1</accession>
<name>A0A553I0H1_9PEZI</name>
<feature type="region of interest" description="Disordered" evidence="1">
    <location>
        <begin position="1"/>
        <end position="21"/>
    </location>
</feature>
<dbReference type="EMBL" id="VFLP01000027">
    <property type="protein sequence ID" value="TRX93697.1"/>
    <property type="molecule type" value="Genomic_DNA"/>
</dbReference>
<feature type="compositionally biased region" description="Basic and acidic residues" evidence="1">
    <location>
        <begin position="54"/>
        <end position="64"/>
    </location>
</feature>
<evidence type="ECO:0000313" key="3">
    <source>
        <dbReference type="Proteomes" id="UP000319160"/>
    </source>
</evidence>
<proteinExistence type="predicted"/>
<sequence length="374" mass="42007">MSGQQQKPKSNGELAPSENNAGDIHHIYSADLSLANANKLQQAHGTTQAAEVRTVTEDSGHGTDNEECIFNCHTLVPFIPQLVHHDVPVLTTAESSQQTNVEFSANPQTENNHSDQQYNVPYSQARNDVYGTPITYARVSEDDFKALNYGIFGYEAPRGQIMDGSRIVSAFVGGKAVLIHARVLVHSKVLYEIYNNGSEADIMNRCVFPEIGLPEFKILMLAIYGIKSPILGFQAYEGADYIKALSLCTTFRCEARVYKSIVECTRGYFNAFKNWKEIPFNGLTQDLHRKEILDINEAYKAFKSHTRGDQPIMFTDNDFALLLWEFCPVRAYCLYSDILDRELVRQVSIAALRQRDNISPFAGHDSSLFNRPGF</sequence>
<evidence type="ECO:0000256" key="1">
    <source>
        <dbReference type="SAM" id="MobiDB-lite"/>
    </source>
</evidence>